<comment type="caution">
    <text evidence="1">The sequence shown here is derived from an EMBL/GenBank/DDBJ whole genome shotgun (WGS) entry which is preliminary data.</text>
</comment>
<sequence>NYYTHFDVSKKDKSLDIHEMFYFGRLFILMLRALILKELGFNQVFIEEHVDQKHGLDIIKQELKF</sequence>
<dbReference type="Proteomes" id="UP000074866">
    <property type="component" value="Unassembled WGS sequence"/>
</dbReference>
<dbReference type="EMBL" id="LDRX01000065">
    <property type="protein sequence ID" value="KTS81667.1"/>
    <property type="molecule type" value="Genomic_DNA"/>
</dbReference>
<feature type="non-terminal residue" evidence="1">
    <location>
        <position position="1"/>
    </location>
</feature>
<keyword evidence="2" id="KW-1185">Reference proteome</keyword>
<evidence type="ECO:0000313" key="2">
    <source>
        <dbReference type="Proteomes" id="UP000074866"/>
    </source>
</evidence>
<gene>
    <name evidence="1" type="ORF">NS115_15095</name>
</gene>
<accession>A0ACC4ZTK1</accession>
<proteinExistence type="predicted"/>
<name>A0ACC4ZTK1_9BACL</name>
<protein>
    <submittedName>
        <fullName evidence="1">Uncharacterized protein</fullName>
    </submittedName>
</protein>
<reference evidence="1 2" key="1">
    <citation type="journal article" date="2016" name="Front. Microbiol.">
        <title>Genomic Resource of Rice Seed Associated Bacteria.</title>
        <authorList>
            <person name="Midha S."/>
            <person name="Bansal K."/>
            <person name="Sharma S."/>
            <person name="Kumar N."/>
            <person name="Patil P.P."/>
            <person name="Chaudhry V."/>
            <person name="Patil P.B."/>
        </authorList>
    </citation>
    <scope>NUCLEOTIDE SEQUENCE [LARGE SCALE GENOMIC DNA]</scope>
    <source>
        <strain evidence="1 2">NS115</strain>
    </source>
</reference>
<organism evidence="1 2">
    <name type="scientific">Paenibacillus jamilae</name>
    <dbReference type="NCBI Taxonomy" id="114136"/>
    <lineage>
        <taxon>Bacteria</taxon>
        <taxon>Bacillati</taxon>
        <taxon>Bacillota</taxon>
        <taxon>Bacilli</taxon>
        <taxon>Bacillales</taxon>
        <taxon>Paenibacillaceae</taxon>
        <taxon>Paenibacillus</taxon>
    </lineage>
</organism>
<evidence type="ECO:0000313" key="1">
    <source>
        <dbReference type="EMBL" id="KTS81667.1"/>
    </source>
</evidence>